<gene>
    <name evidence="1" type="ORF">BVG16_03150</name>
</gene>
<dbReference type="RefSeq" id="WP_078497058.1">
    <property type="nucleotide sequence ID" value="NZ_MSZX01000001.1"/>
</dbReference>
<evidence type="ECO:0000313" key="1">
    <source>
        <dbReference type="EMBL" id="OPA81325.1"/>
    </source>
</evidence>
<organism evidence="1 2">
    <name type="scientific">Paenibacillus selenitireducens</name>
    <dbReference type="NCBI Taxonomy" id="1324314"/>
    <lineage>
        <taxon>Bacteria</taxon>
        <taxon>Bacillati</taxon>
        <taxon>Bacillota</taxon>
        <taxon>Bacilli</taxon>
        <taxon>Bacillales</taxon>
        <taxon>Paenibacillaceae</taxon>
        <taxon>Paenibacillus</taxon>
    </lineage>
</organism>
<dbReference type="EMBL" id="MSZX01000001">
    <property type="protein sequence ID" value="OPA81325.1"/>
    <property type="molecule type" value="Genomic_DNA"/>
</dbReference>
<proteinExistence type="predicted"/>
<comment type="caution">
    <text evidence="1">The sequence shown here is derived from an EMBL/GenBank/DDBJ whole genome shotgun (WGS) entry which is preliminary data.</text>
</comment>
<dbReference type="OrthoDB" id="2626786at2"/>
<reference evidence="1 2" key="1">
    <citation type="submission" date="2017-01" db="EMBL/GenBank/DDBJ databases">
        <title>Genome analysis of Paenibacillus selenitrireducens ES3-24.</title>
        <authorList>
            <person name="Xu D."/>
            <person name="Yao R."/>
            <person name="Zheng S."/>
        </authorList>
    </citation>
    <scope>NUCLEOTIDE SEQUENCE [LARGE SCALE GENOMIC DNA]</scope>
    <source>
        <strain evidence="1 2">ES3-24</strain>
    </source>
</reference>
<dbReference type="Proteomes" id="UP000190188">
    <property type="component" value="Unassembled WGS sequence"/>
</dbReference>
<keyword evidence="2" id="KW-1185">Reference proteome</keyword>
<sequence>MTKQLINFQNKTIPVFYTSMNKKTLTALMTALDSKMKNGKKAIKKCLDTLISIEIIGCEAILHSKRESDTLALSLF</sequence>
<protein>
    <submittedName>
        <fullName evidence="1">3-dehydroquinate dehydratase</fullName>
    </submittedName>
</protein>
<name>A0A1T2XNG6_9BACL</name>
<dbReference type="AlphaFoldDB" id="A0A1T2XNG6"/>
<evidence type="ECO:0000313" key="2">
    <source>
        <dbReference type="Proteomes" id="UP000190188"/>
    </source>
</evidence>
<accession>A0A1T2XNG6</accession>